<dbReference type="SUPFAM" id="SSF63817">
    <property type="entry name" value="Sortase"/>
    <property type="match status" value="1"/>
</dbReference>
<dbReference type="Pfam" id="PF04203">
    <property type="entry name" value="Sortase"/>
    <property type="match status" value="1"/>
</dbReference>
<dbReference type="InterPro" id="IPR023365">
    <property type="entry name" value="Sortase_dom-sf"/>
</dbReference>
<dbReference type="Gene3D" id="2.40.260.10">
    <property type="entry name" value="Sortase"/>
    <property type="match status" value="1"/>
</dbReference>
<protein>
    <submittedName>
        <fullName evidence="3">Class F sortase</fullName>
    </submittedName>
</protein>
<reference evidence="3" key="1">
    <citation type="submission" date="2023-05" db="EMBL/GenBank/DDBJ databases">
        <title>Streptantibioticus silvisoli sp. nov., acidotolerant actinomycetes 1 from pine litter.</title>
        <authorList>
            <person name="Swiecimska M."/>
            <person name="Golinska P."/>
            <person name="Sangal V."/>
            <person name="Wachnowicz B."/>
            <person name="Goodfellow M."/>
        </authorList>
    </citation>
    <scope>NUCLEOTIDE SEQUENCE</scope>
    <source>
        <strain evidence="3">SL13</strain>
    </source>
</reference>
<dbReference type="InterPro" id="IPR005754">
    <property type="entry name" value="Sortase"/>
</dbReference>
<sequence length="234" mass="24038">MTDSAPHAGHSRRTTVILLVLAVACVAAGVTAVLAGTGRSGTPPPQPSRAAAGRPSHVAGAPVPAPLAGRTAAPSASASAAGVTALPASRPTTLDIPAIGVHTALLDLGLNKDGSLQVPGKPLQAGWFHGSPTPGRPGPAVILGHVDSYATGPAVFYRLGAMKPHEQIRVTRADHITAVFTVDAVHSYDKKSFPTPDVYGNTPDPELRLITCSDWNARTHAYDGNTVVFAHLTR</sequence>
<gene>
    <name evidence="3" type="ORF">POF50_028900</name>
</gene>
<keyword evidence="1" id="KW-0378">Hydrolase</keyword>
<proteinExistence type="predicted"/>
<dbReference type="InterPro" id="IPR042001">
    <property type="entry name" value="Sortase_F"/>
</dbReference>
<dbReference type="EMBL" id="JABXJJ020000044">
    <property type="protein sequence ID" value="MDI5973316.1"/>
    <property type="molecule type" value="Genomic_DNA"/>
</dbReference>
<organism evidence="3">
    <name type="scientific">Streptantibioticus silvisoli</name>
    <dbReference type="NCBI Taxonomy" id="2705255"/>
    <lineage>
        <taxon>Bacteria</taxon>
        <taxon>Bacillati</taxon>
        <taxon>Actinomycetota</taxon>
        <taxon>Actinomycetes</taxon>
        <taxon>Kitasatosporales</taxon>
        <taxon>Streptomycetaceae</taxon>
        <taxon>Streptantibioticus</taxon>
    </lineage>
</organism>
<dbReference type="GO" id="GO:0016787">
    <property type="term" value="F:hydrolase activity"/>
    <property type="evidence" value="ECO:0007669"/>
    <property type="project" value="UniProtKB-KW"/>
</dbReference>
<name>A0AA90K0U2_9ACTN</name>
<dbReference type="CDD" id="cd05829">
    <property type="entry name" value="Sortase_F"/>
    <property type="match status" value="1"/>
</dbReference>
<dbReference type="NCBIfam" id="NF033748">
    <property type="entry name" value="class_F_sortase"/>
    <property type="match status" value="1"/>
</dbReference>
<evidence type="ECO:0000256" key="1">
    <source>
        <dbReference type="ARBA" id="ARBA00022801"/>
    </source>
</evidence>
<feature type="compositionally biased region" description="Low complexity" evidence="2">
    <location>
        <begin position="58"/>
        <end position="72"/>
    </location>
</feature>
<evidence type="ECO:0000313" key="3">
    <source>
        <dbReference type="EMBL" id="MDI5973316.1"/>
    </source>
</evidence>
<feature type="region of interest" description="Disordered" evidence="2">
    <location>
        <begin position="36"/>
        <end position="72"/>
    </location>
</feature>
<comment type="caution">
    <text evidence="3">The sequence shown here is derived from an EMBL/GenBank/DDBJ whole genome shotgun (WGS) entry which is preliminary data.</text>
</comment>
<evidence type="ECO:0000256" key="2">
    <source>
        <dbReference type="SAM" id="MobiDB-lite"/>
    </source>
</evidence>
<dbReference type="RefSeq" id="WP_282699065.1">
    <property type="nucleotide sequence ID" value="NZ_JABXJJ020000044.1"/>
</dbReference>
<accession>A0AA90K0U2</accession>
<dbReference type="AlphaFoldDB" id="A0AA90K0U2"/>